<organism evidence="1 2">
    <name type="scientific">Rhodopirellula sallentina SM41</name>
    <dbReference type="NCBI Taxonomy" id="1263870"/>
    <lineage>
        <taxon>Bacteria</taxon>
        <taxon>Pseudomonadati</taxon>
        <taxon>Planctomycetota</taxon>
        <taxon>Planctomycetia</taxon>
        <taxon>Pirellulales</taxon>
        <taxon>Pirellulaceae</taxon>
        <taxon>Rhodopirellula</taxon>
    </lineage>
</organism>
<gene>
    <name evidence="1" type="ORF">RSSM_00114</name>
</gene>
<keyword evidence="2" id="KW-1185">Reference proteome</keyword>
<name>M5UAW2_9BACT</name>
<dbReference type="PATRIC" id="fig|1263870.3.peg.126"/>
<accession>M5UAW2</accession>
<reference evidence="1 2" key="1">
    <citation type="journal article" date="2013" name="Mar. Genomics">
        <title>Expression of sulfatases in Rhodopirellula baltica and the diversity of sulfatases in the genus Rhodopirellula.</title>
        <authorList>
            <person name="Wegner C.E."/>
            <person name="Richter-Heitmann T."/>
            <person name="Klindworth A."/>
            <person name="Klockow C."/>
            <person name="Richter M."/>
            <person name="Achstetter T."/>
            <person name="Glockner F.O."/>
            <person name="Harder J."/>
        </authorList>
    </citation>
    <scope>NUCLEOTIDE SEQUENCE [LARGE SCALE GENOMIC DNA]</scope>
    <source>
        <strain evidence="1 2">SM41</strain>
    </source>
</reference>
<evidence type="ECO:0000313" key="1">
    <source>
        <dbReference type="EMBL" id="EMI58439.1"/>
    </source>
</evidence>
<dbReference type="EMBL" id="ANOH01000007">
    <property type="protein sequence ID" value="EMI58439.1"/>
    <property type="molecule type" value="Genomic_DNA"/>
</dbReference>
<evidence type="ECO:0000313" key="2">
    <source>
        <dbReference type="Proteomes" id="UP000011885"/>
    </source>
</evidence>
<comment type="caution">
    <text evidence="1">The sequence shown here is derived from an EMBL/GenBank/DDBJ whole genome shotgun (WGS) entry which is preliminary data.</text>
</comment>
<protein>
    <submittedName>
        <fullName evidence="1">Uncharacterized protein</fullName>
    </submittedName>
</protein>
<sequence>MRARVSCQLSAKEVAGFLFVTFQSESTPMTEQVHSALSENGRHWETLNDMKPVLVRDLCE</sequence>
<dbReference type="AlphaFoldDB" id="M5UAW2"/>
<proteinExistence type="predicted"/>
<dbReference type="Proteomes" id="UP000011885">
    <property type="component" value="Unassembled WGS sequence"/>
</dbReference>